<feature type="signal peptide" evidence="1">
    <location>
        <begin position="1"/>
        <end position="23"/>
    </location>
</feature>
<proteinExistence type="predicted"/>
<dbReference type="PROSITE" id="PS51257">
    <property type="entry name" value="PROKAR_LIPOPROTEIN"/>
    <property type="match status" value="1"/>
</dbReference>
<dbReference type="InterPro" id="IPR047589">
    <property type="entry name" value="DUF11_rpt"/>
</dbReference>
<dbReference type="Gene3D" id="2.60.40.10">
    <property type="entry name" value="Immunoglobulins"/>
    <property type="match status" value="2"/>
</dbReference>
<feature type="chain" id="PRO_5020988670" evidence="1">
    <location>
        <begin position="24"/>
        <end position="732"/>
    </location>
</feature>
<accession>A0A4R2I8R7</accession>
<organism evidence="3 4">
    <name type="scientific">Dokdonella fugitiva</name>
    <dbReference type="NCBI Taxonomy" id="328517"/>
    <lineage>
        <taxon>Bacteria</taxon>
        <taxon>Pseudomonadati</taxon>
        <taxon>Pseudomonadota</taxon>
        <taxon>Gammaproteobacteria</taxon>
        <taxon>Lysobacterales</taxon>
        <taxon>Rhodanobacteraceae</taxon>
        <taxon>Dokdonella</taxon>
    </lineage>
</organism>
<comment type="caution">
    <text evidence="3">The sequence shown here is derived from an EMBL/GenBank/DDBJ whole genome shotgun (WGS) entry which is preliminary data.</text>
</comment>
<dbReference type="EMBL" id="SLWQ01000004">
    <property type="protein sequence ID" value="TCO40773.1"/>
    <property type="molecule type" value="Genomic_DNA"/>
</dbReference>
<dbReference type="OrthoDB" id="5927401at2"/>
<dbReference type="Pfam" id="PF00041">
    <property type="entry name" value="fn3"/>
    <property type="match status" value="1"/>
</dbReference>
<dbReference type="RefSeq" id="WP_158287414.1">
    <property type="nucleotide sequence ID" value="NZ_SLWQ01000004.1"/>
</dbReference>
<dbReference type="SUPFAM" id="SSF49265">
    <property type="entry name" value="Fibronectin type III"/>
    <property type="match status" value="1"/>
</dbReference>
<evidence type="ECO:0000313" key="4">
    <source>
        <dbReference type="Proteomes" id="UP000294862"/>
    </source>
</evidence>
<dbReference type="PROSITE" id="PS50853">
    <property type="entry name" value="FN3"/>
    <property type="match status" value="1"/>
</dbReference>
<dbReference type="SMART" id="SM00060">
    <property type="entry name" value="FN3"/>
    <property type="match status" value="1"/>
</dbReference>
<dbReference type="AlphaFoldDB" id="A0A4R2I8R7"/>
<sequence>MSRASLRIAAGALLAGVSGLACAQAYTENFDNVGLLAGSGWVIQNNSQPLGPNSWYQGIPVNATPDPGPFDAFNGAPNAYIAANYAATTGSTGVISDWLITPNRTFRNGDVFQFYTRRPTTPAGGTEYPDRLELRLSTNGASTNVGAGASAFGDFSTLLLSINPTLVTNVYPAVWTQYTVTMSGLPAPTSGRIAFRYFVTGAGPSGTNSDYIGVDNVVYTPYVCPAVTVTPSSLPDASWGQPYSQALGQTGALGAPSFAITAGALPPGLTLGAGGTLSGTPTAIGTFNFIVTAHDNSGCSGSRPYAIIVAPLLPAAPQNVTAAAGDAQVVVDWQPVSDGGAPPVTYNATCSGGNVVSGSGEPPLTLTGLVNGTTYTCTVKATNGAGEGPAGVSNAFTPMGNQTITFGPQSGQTYSPGGTFAIDPPASASSGLAVAYGSSTPATCTVSASTVSIVAAGTCTITADQPGDAAWNPAPQVSQSVAIAQASQTLTFPPQTEQTRWFAAGSAFAIAPLASSAKPNSGAPILYSSLTPGICTVSDTTVTMVAAGGCVLAADQAGNDNYAAAPQQVSVVLLVVPTEADLWIQNTVDRPRPALGDTVTYTILVGNDGQADAANVRVLDVAPVRLDPATVVWQCVEAIGTTCPALTPGSAVLDATIASFPKDAALHFEMSGEVIVAADPADDYVEFFNIASVALPKGSGLTDPPSNNQSSAGVQVSDVLFADGFDEAPPAR</sequence>
<dbReference type="InterPro" id="IPR003961">
    <property type="entry name" value="FN3_dom"/>
</dbReference>
<protein>
    <submittedName>
        <fullName evidence="3">Putative repeat protein (TIGR01451 family)</fullName>
    </submittedName>
</protein>
<keyword evidence="4" id="KW-1185">Reference proteome</keyword>
<dbReference type="Proteomes" id="UP000294862">
    <property type="component" value="Unassembled WGS sequence"/>
</dbReference>
<dbReference type="InterPro" id="IPR001434">
    <property type="entry name" value="OmcB-like_DUF11"/>
</dbReference>
<dbReference type="GO" id="GO:0016020">
    <property type="term" value="C:membrane"/>
    <property type="evidence" value="ECO:0007669"/>
    <property type="project" value="InterPro"/>
</dbReference>
<name>A0A4R2I8R7_9GAMM</name>
<dbReference type="GO" id="GO:0005509">
    <property type="term" value="F:calcium ion binding"/>
    <property type="evidence" value="ECO:0007669"/>
    <property type="project" value="InterPro"/>
</dbReference>
<dbReference type="NCBIfam" id="TIGR01451">
    <property type="entry name" value="B_ant_repeat"/>
    <property type="match status" value="1"/>
</dbReference>
<reference evidence="3 4" key="1">
    <citation type="journal article" date="2015" name="Stand. Genomic Sci.">
        <title>Genomic Encyclopedia of Bacterial and Archaeal Type Strains, Phase III: the genomes of soil and plant-associated and newly described type strains.</title>
        <authorList>
            <person name="Whitman W.B."/>
            <person name="Woyke T."/>
            <person name="Klenk H.P."/>
            <person name="Zhou Y."/>
            <person name="Lilburn T.G."/>
            <person name="Beck B.J."/>
            <person name="De Vos P."/>
            <person name="Vandamme P."/>
            <person name="Eisen J.A."/>
            <person name="Garrity G."/>
            <person name="Hugenholtz P."/>
            <person name="Kyrpides N.C."/>
        </authorList>
    </citation>
    <scope>NUCLEOTIDE SEQUENCE [LARGE SCALE GENOMIC DNA]</scope>
    <source>
        <strain evidence="3 4">A3</strain>
    </source>
</reference>
<dbReference type="Pfam" id="PF01345">
    <property type="entry name" value="DUF11"/>
    <property type="match status" value="1"/>
</dbReference>
<dbReference type="NCBIfam" id="NF038128">
    <property type="entry name" value="choice_anch_J"/>
    <property type="match status" value="1"/>
</dbReference>
<dbReference type="InterPro" id="IPR013783">
    <property type="entry name" value="Ig-like_fold"/>
</dbReference>
<dbReference type="CDD" id="cd00063">
    <property type="entry name" value="FN3"/>
    <property type="match status" value="1"/>
</dbReference>
<dbReference type="InterPro" id="IPR036116">
    <property type="entry name" value="FN3_sf"/>
</dbReference>
<evidence type="ECO:0000259" key="2">
    <source>
        <dbReference type="PROSITE" id="PS50853"/>
    </source>
</evidence>
<dbReference type="Gene3D" id="2.60.120.200">
    <property type="match status" value="1"/>
</dbReference>
<evidence type="ECO:0000256" key="1">
    <source>
        <dbReference type="SAM" id="SignalP"/>
    </source>
</evidence>
<feature type="domain" description="Fibronectin type-III" evidence="2">
    <location>
        <begin position="313"/>
        <end position="401"/>
    </location>
</feature>
<dbReference type="SUPFAM" id="SSF49313">
    <property type="entry name" value="Cadherin-like"/>
    <property type="match status" value="1"/>
</dbReference>
<evidence type="ECO:0000313" key="3">
    <source>
        <dbReference type="EMBL" id="TCO40773.1"/>
    </source>
</evidence>
<keyword evidence="1" id="KW-0732">Signal</keyword>
<dbReference type="InterPro" id="IPR015919">
    <property type="entry name" value="Cadherin-like_sf"/>
</dbReference>
<gene>
    <name evidence="3" type="ORF">EV148_104134</name>
</gene>